<organism evidence="2 3">
    <name type="scientific">Siansivirga zeaxanthinifaciens CC-SAMT-1</name>
    <dbReference type="NCBI Taxonomy" id="1454006"/>
    <lineage>
        <taxon>Bacteria</taxon>
        <taxon>Pseudomonadati</taxon>
        <taxon>Bacteroidota</taxon>
        <taxon>Flavobacteriia</taxon>
        <taxon>Flavobacteriales</taxon>
        <taxon>Flavobacteriaceae</taxon>
        <taxon>Siansivirga</taxon>
    </lineage>
</organism>
<dbReference type="KEGG" id="sze:AW14_06835"/>
<dbReference type="STRING" id="1454006.AW14_06835"/>
<dbReference type="RefSeq" id="WP_044638100.1">
    <property type="nucleotide sequence ID" value="NZ_CP007202.1"/>
</dbReference>
<feature type="transmembrane region" description="Helical" evidence="1">
    <location>
        <begin position="12"/>
        <end position="28"/>
    </location>
</feature>
<sequence>MKTILKKPNVTTIVASMLLAIVIIFTTACETENITQGDYADAEYLDLEFYDKNRRTAKDYEKIFEAIRRFDAKNINGFYQLKETTPEELNISPKLFKHVTYLFNYTNRARNSTLYESSKGMVRLKSGDFEDQDPRDPYCAAYCVSKLSFWTSFNKAKNYSDEQYGIGFGVPPDKMDEYIDHFLPNYKVGTSVSDLQQATSRKAIVTFGRRNDNGVYDPIGHAAIFLNYDEVSGIAIVEDANTGNSELVLKEDIAKIYYKE</sequence>
<protein>
    <submittedName>
        <fullName evidence="2">Uncharacterized protein</fullName>
    </submittedName>
</protein>
<evidence type="ECO:0000256" key="1">
    <source>
        <dbReference type="SAM" id="Phobius"/>
    </source>
</evidence>
<evidence type="ECO:0000313" key="2">
    <source>
        <dbReference type="EMBL" id="AJR04840.1"/>
    </source>
</evidence>
<keyword evidence="1" id="KW-1133">Transmembrane helix</keyword>
<proteinExistence type="predicted"/>
<dbReference type="OrthoDB" id="1457602at2"/>
<dbReference type="AlphaFoldDB" id="A0A0C5WPJ7"/>
<dbReference type="EMBL" id="CP007202">
    <property type="protein sequence ID" value="AJR04840.1"/>
    <property type="molecule type" value="Genomic_DNA"/>
</dbReference>
<name>A0A0C5WPJ7_9FLAO</name>
<keyword evidence="1" id="KW-0812">Transmembrane</keyword>
<accession>A0A0C5WPJ7</accession>
<gene>
    <name evidence="2" type="ORF">AW14_06835</name>
</gene>
<dbReference type="Proteomes" id="UP000032229">
    <property type="component" value="Chromosome"/>
</dbReference>
<dbReference type="PROSITE" id="PS51257">
    <property type="entry name" value="PROKAR_LIPOPROTEIN"/>
    <property type="match status" value="1"/>
</dbReference>
<keyword evidence="1" id="KW-0472">Membrane</keyword>
<keyword evidence="3" id="KW-1185">Reference proteome</keyword>
<evidence type="ECO:0000313" key="3">
    <source>
        <dbReference type="Proteomes" id="UP000032229"/>
    </source>
</evidence>
<reference evidence="2 3" key="1">
    <citation type="submission" date="2014-02" db="EMBL/GenBank/DDBJ databases">
        <authorList>
            <person name="Young C.-C."/>
            <person name="Hameed A."/>
            <person name="Huang H.-C."/>
            <person name="Shahina M."/>
        </authorList>
    </citation>
    <scope>NUCLEOTIDE SEQUENCE [LARGE SCALE GENOMIC DNA]</scope>
    <source>
        <strain evidence="2 3">CC-SAMT-1</strain>
    </source>
</reference>
<dbReference type="HOGENOM" id="CLU_1069181_0_0_10"/>